<comment type="caution">
    <text evidence="1">Lacks conserved residue(s) required for the propagation of feature annotation.</text>
</comment>
<dbReference type="InterPro" id="IPR003786">
    <property type="entry name" value="FdhD"/>
</dbReference>
<feature type="compositionally biased region" description="Low complexity" evidence="2">
    <location>
        <begin position="300"/>
        <end position="311"/>
    </location>
</feature>
<keyword evidence="1" id="KW-0963">Cytoplasm</keyword>
<proteinExistence type="inferred from homology"/>
<feature type="active site" description="Cysteine persulfide intermediate" evidence="1">
    <location>
        <position position="134"/>
    </location>
</feature>
<dbReference type="Proteomes" id="UP001621714">
    <property type="component" value="Unassembled WGS sequence"/>
</dbReference>
<name>A0ABW8Q0A5_9GAMM</name>
<dbReference type="SUPFAM" id="SSF53927">
    <property type="entry name" value="Cytidine deaminase-like"/>
    <property type="match status" value="1"/>
</dbReference>
<protein>
    <recommendedName>
        <fullName evidence="1">Sulfur carrier protein FdhD</fullName>
    </recommendedName>
</protein>
<dbReference type="PANTHER" id="PTHR30592:SF4">
    <property type="entry name" value="SULFUR CARRIER PROTEIN FDHD"/>
    <property type="match status" value="1"/>
</dbReference>
<dbReference type="Gene3D" id="3.10.20.10">
    <property type="match status" value="1"/>
</dbReference>
<gene>
    <name evidence="1" type="primary">fdhD</name>
    <name evidence="3" type="ORF">V6U78_11345</name>
</gene>
<keyword evidence="4" id="KW-1185">Reference proteome</keyword>
<keyword evidence="1" id="KW-0501">Molybdenum cofactor biosynthesis</keyword>
<dbReference type="EMBL" id="JBANFI010000007">
    <property type="protein sequence ID" value="MFK7161631.1"/>
    <property type="molecule type" value="Genomic_DNA"/>
</dbReference>
<dbReference type="Gene3D" id="3.40.140.10">
    <property type="entry name" value="Cytidine Deaminase, domain 2"/>
    <property type="match status" value="1"/>
</dbReference>
<dbReference type="InterPro" id="IPR016193">
    <property type="entry name" value="Cytidine_deaminase-like"/>
</dbReference>
<comment type="similarity">
    <text evidence="1">Belongs to the FdhD family.</text>
</comment>
<sequence length="311" mass="34116">MDILAQLGRSTQVYPLYQRGPLMTYPRLSHATAPLMQNQLVMNEYGETSTLPLACERPLTLYLNKREIVTLMTLGEQPEALVLGYLRNQGFVTELAQVISIQVDWEVGAAAVVLQALPEDLEARLAQRTVTTGCGQGTVFGQQMDRLDQLALSQWSVRQSDLYQLLDGLQQANTTYREAGGVHACALCDRQGQLLAFCEDIGRHNAVDSLAGQLWLEDLPASELIFYTTGRLTSEMVIKAAQMGISVLLSRSGATVMGLELAQRLGILLIARARGTHFQVFHGAERLILDAKPAPRPSPQRRAPAQTGEAS</sequence>
<dbReference type="PANTHER" id="PTHR30592">
    <property type="entry name" value="FORMATE DEHYDROGENASE"/>
    <property type="match status" value="1"/>
</dbReference>
<dbReference type="HAMAP" id="MF_00187">
    <property type="entry name" value="FdhD"/>
    <property type="match status" value="1"/>
</dbReference>
<reference evidence="3 4" key="1">
    <citation type="submission" date="2024-02" db="EMBL/GenBank/DDBJ databases">
        <title>Marinospirillum sp. MEB 164 isolated from Lonar lake sediment.</title>
        <authorList>
            <person name="Joshi A."/>
            <person name="Thite S."/>
        </authorList>
    </citation>
    <scope>NUCLEOTIDE SEQUENCE [LARGE SCALE GENOMIC DNA]</scope>
    <source>
        <strain evidence="3 4">MEB164</strain>
    </source>
</reference>
<evidence type="ECO:0000313" key="3">
    <source>
        <dbReference type="EMBL" id="MFK7161631.1"/>
    </source>
</evidence>
<evidence type="ECO:0000256" key="2">
    <source>
        <dbReference type="SAM" id="MobiDB-lite"/>
    </source>
</evidence>
<comment type="caution">
    <text evidence="3">The sequence shown here is derived from an EMBL/GenBank/DDBJ whole genome shotgun (WGS) entry which is preliminary data.</text>
</comment>
<evidence type="ECO:0000313" key="4">
    <source>
        <dbReference type="Proteomes" id="UP001621714"/>
    </source>
</evidence>
<dbReference type="RefSeq" id="WP_405340823.1">
    <property type="nucleotide sequence ID" value="NZ_JBANFI010000007.1"/>
</dbReference>
<comment type="function">
    <text evidence="1">Required for formate dehydrogenase (FDH) activity. Acts as a sulfur carrier protein that transfers sulfur from IscS to the molybdenum cofactor prior to its insertion into FDH.</text>
</comment>
<comment type="subcellular location">
    <subcellularLocation>
        <location evidence="1">Cytoplasm</location>
    </subcellularLocation>
</comment>
<organism evidence="3 4">
    <name type="scientific">Marinospirillum alkalitolerans</name>
    <dbReference type="NCBI Taxonomy" id="3123374"/>
    <lineage>
        <taxon>Bacteria</taxon>
        <taxon>Pseudomonadati</taxon>
        <taxon>Pseudomonadota</taxon>
        <taxon>Gammaproteobacteria</taxon>
        <taxon>Oceanospirillales</taxon>
        <taxon>Oceanospirillaceae</taxon>
        <taxon>Marinospirillum</taxon>
    </lineage>
</organism>
<dbReference type="Pfam" id="PF02634">
    <property type="entry name" value="FdhD-NarQ"/>
    <property type="match status" value="1"/>
</dbReference>
<evidence type="ECO:0000256" key="1">
    <source>
        <dbReference type="HAMAP-Rule" id="MF_00187"/>
    </source>
</evidence>
<accession>A0ABW8Q0A5</accession>
<feature type="region of interest" description="Disordered" evidence="2">
    <location>
        <begin position="291"/>
        <end position="311"/>
    </location>
</feature>